<sequence length="136" mass="15111">MKEKLATDQLVLPYHQDGGTPSFAEDYALAVKNLEADGRPIDVGLMDSLYYPVLSLRTPGVLARSIYCYSWREGAWTELRRLLDKHTWLLGGEVVGPTLFLSKLAALEQSTRSVRPSSPCLTQVTSSPSLFSHSRL</sequence>
<reference evidence="1" key="1">
    <citation type="submission" date="2022-01" db="EMBL/GenBank/DDBJ databases">
        <authorList>
            <person name="King R."/>
        </authorList>
    </citation>
    <scope>NUCLEOTIDE SEQUENCE</scope>
</reference>
<evidence type="ECO:0000313" key="1">
    <source>
        <dbReference type="EMBL" id="CAH1388886.1"/>
    </source>
</evidence>
<keyword evidence="2" id="KW-1185">Reference proteome</keyword>
<accession>A0A9P0DZB9</accession>
<organism evidence="1 2">
    <name type="scientific">Nezara viridula</name>
    <name type="common">Southern green stink bug</name>
    <name type="synonym">Cimex viridulus</name>
    <dbReference type="NCBI Taxonomy" id="85310"/>
    <lineage>
        <taxon>Eukaryota</taxon>
        <taxon>Metazoa</taxon>
        <taxon>Ecdysozoa</taxon>
        <taxon>Arthropoda</taxon>
        <taxon>Hexapoda</taxon>
        <taxon>Insecta</taxon>
        <taxon>Pterygota</taxon>
        <taxon>Neoptera</taxon>
        <taxon>Paraneoptera</taxon>
        <taxon>Hemiptera</taxon>
        <taxon>Heteroptera</taxon>
        <taxon>Panheteroptera</taxon>
        <taxon>Pentatomomorpha</taxon>
        <taxon>Pentatomoidea</taxon>
        <taxon>Pentatomidae</taxon>
        <taxon>Pentatominae</taxon>
        <taxon>Nezara</taxon>
    </lineage>
</organism>
<evidence type="ECO:0000313" key="2">
    <source>
        <dbReference type="Proteomes" id="UP001152798"/>
    </source>
</evidence>
<name>A0A9P0DZB9_NEZVI</name>
<dbReference type="Proteomes" id="UP001152798">
    <property type="component" value="Chromosome 1"/>
</dbReference>
<protein>
    <submittedName>
        <fullName evidence="1">Uncharacterized protein</fullName>
    </submittedName>
</protein>
<dbReference type="EMBL" id="OV725077">
    <property type="protein sequence ID" value="CAH1388886.1"/>
    <property type="molecule type" value="Genomic_DNA"/>
</dbReference>
<gene>
    <name evidence="1" type="ORF">NEZAVI_LOCUS401</name>
</gene>
<proteinExistence type="predicted"/>
<dbReference type="AlphaFoldDB" id="A0A9P0DZB9"/>